<dbReference type="CDD" id="cd01960">
    <property type="entry name" value="nsLTP1"/>
    <property type="match status" value="1"/>
</dbReference>
<evidence type="ECO:0000313" key="8">
    <source>
        <dbReference type="Proteomes" id="UP001157006"/>
    </source>
</evidence>
<keyword evidence="4" id="KW-0813">Transport</keyword>
<organism evidence="7 8">
    <name type="scientific">Vicia faba</name>
    <name type="common">Broad bean</name>
    <name type="synonym">Faba vulgaris</name>
    <dbReference type="NCBI Taxonomy" id="3906"/>
    <lineage>
        <taxon>Eukaryota</taxon>
        <taxon>Viridiplantae</taxon>
        <taxon>Streptophyta</taxon>
        <taxon>Embryophyta</taxon>
        <taxon>Tracheophyta</taxon>
        <taxon>Spermatophyta</taxon>
        <taxon>Magnoliopsida</taxon>
        <taxon>eudicotyledons</taxon>
        <taxon>Gunneridae</taxon>
        <taxon>Pentapetalae</taxon>
        <taxon>rosids</taxon>
        <taxon>fabids</taxon>
        <taxon>Fabales</taxon>
        <taxon>Fabaceae</taxon>
        <taxon>Papilionoideae</taxon>
        <taxon>50 kb inversion clade</taxon>
        <taxon>NPAAA clade</taxon>
        <taxon>Hologalegina</taxon>
        <taxon>IRL clade</taxon>
        <taxon>Fabeae</taxon>
        <taxon>Vicia</taxon>
    </lineage>
</organism>
<dbReference type="SUPFAM" id="SSF47699">
    <property type="entry name" value="Bifunctional inhibitor/lipid-transfer protein/seed storage 2S albumin"/>
    <property type="match status" value="1"/>
</dbReference>
<dbReference type="EMBL" id="OX451739">
    <property type="protein sequence ID" value="CAI8611102.1"/>
    <property type="molecule type" value="Genomic_DNA"/>
</dbReference>
<dbReference type="PROSITE" id="PS51257">
    <property type="entry name" value="PROKAR_LIPOPROTEIN"/>
    <property type="match status" value="1"/>
</dbReference>
<evidence type="ECO:0000313" key="7">
    <source>
        <dbReference type="EMBL" id="CAI8611102.1"/>
    </source>
</evidence>
<gene>
    <name evidence="7" type="ORF">VFH_IV213520</name>
</gene>
<proteinExistence type="inferred from homology"/>
<feature type="domain" description="Bifunctional inhibitor/plant lipid transfer protein/seed storage helical" evidence="6">
    <location>
        <begin position="27"/>
        <end position="111"/>
    </location>
</feature>
<dbReference type="InterPro" id="IPR000528">
    <property type="entry name" value="Plant_nsLTP"/>
</dbReference>
<keyword evidence="4" id="KW-0446">Lipid-binding</keyword>
<evidence type="ECO:0000256" key="1">
    <source>
        <dbReference type="ARBA" id="ARBA00009748"/>
    </source>
</evidence>
<dbReference type="Pfam" id="PF00234">
    <property type="entry name" value="Tryp_alpha_amyl"/>
    <property type="match status" value="1"/>
</dbReference>
<dbReference type="PRINTS" id="PR00382">
    <property type="entry name" value="LIPIDTRNSFER"/>
</dbReference>
<dbReference type="SMART" id="SM00499">
    <property type="entry name" value="AAI"/>
    <property type="match status" value="1"/>
</dbReference>
<sequence length="118" mass="12440">MENFKLACVVTMCMALMYAQNGGAVSCVQVSNSLAPCLLYLQNGGVVSPSCCYGVKGLVNAAKTIVDRRVTCDCLKSAATSIKGINVDYAAALPEKCGTNIPYKISPSINCARYTCII</sequence>
<keyword evidence="3" id="KW-1015">Disulfide bond</keyword>
<dbReference type="InterPro" id="IPR036312">
    <property type="entry name" value="Bifun_inhib/LTP/seed_sf"/>
</dbReference>
<feature type="signal peptide" evidence="5">
    <location>
        <begin position="1"/>
        <end position="19"/>
    </location>
</feature>
<keyword evidence="8" id="KW-1185">Reference proteome</keyword>
<dbReference type="InterPro" id="IPR016140">
    <property type="entry name" value="Bifunc_inhib/LTP/seed_store"/>
</dbReference>
<reference evidence="7 8" key="1">
    <citation type="submission" date="2023-01" db="EMBL/GenBank/DDBJ databases">
        <authorList>
            <person name="Kreplak J."/>
        </authorList>
    </citation>
    <scope>NUCLEOTIDE SEQUENCE [LARGE SCALE GENOMIC DNA]</scope>
</reference>
<evidence type="ECO:0000256" key="4">
    <source>
        <dbReference type="RuleBase" id="RU000628"/>
    </source>
</evidence>
<dbReference type="GO" id="GO:0006869">
    <property type="term" value="P:lipid transport"/>
    <property type="evidence" value="ECO:0007669"/>
    <property type="project" value="InterPro"/>
</dbReference>
<comment type="similarity">
    <text evidence="1 4">Belongs to the plant LTP family.</text>
</comment>
<dbReference type="Gene3D" id="1.10.110.10">
    <property type="entry name" value="Plant lipid-transfer and hydrophobic proteins"/>
    <property type="match status" value="1"/>
</dbReference>
<dbReference type="AlphaFoldDB" id="A0AAV1ARK4"/>
<evidence type="ECO:0000259" key="6">
    <source>
        <dbReference type="SMART" id="SM00499"/>
    </source>
</evidence>
<dbReference type="PANTHER" id="PTHR33076">
    <property type="entry name" value="NON-SPECIFIC LIPID-TRANSFER PROTEIN 2-RELATED"/>
    <property type="match status" value="1"/>
</dbReference>
<name>A0AAV1ARK4_VICFA</name>
<evidence type="ECO:0000256" key="2">
    <source>
        <dbReference type="ARBA" id="ARBA00022729"/>
    </source>
</evidence>
<dbReference type="Proteomes" id="UP001157006">
    <property type="component" value="Chromosome 4"/>
</dbReference>
<dbReference type="GO" id="GO:0008289">
    <property type="term" value="F:lipid binding"/>
    <property type="evidence" value="ECO:0007669"/>
    <property type="project" value="UniProtKB-KW"/>
</dbReference>
<comment type="function">
    <text evidence="4">Plant non-specific lipid-transfer proteins transfer phospholipids as well as galactolipids across membranes. May play a role in wax or cutin deposition in the cell walls of expanding epidermal cells and certain secretory tissues.</text>
</comment>
<evidence type="ECO:0000256" key="5">
    <source>
        <dbReference type="SAM" id="SignalP"/>
    </source>
</evidence>
<feature type="chain" id="PRO_5043897671" description="Non-specific lipid-transfer protein" evidence="5">
    <location>
        <begin position="20"/>
        <end position="118"/>
    </location>
</feature>
<accession>A0AAV1ARK4</accession>
<evidence type="ECO:0000256" key="3">
    <source>
        <dbReference type="ARBA" id="ARBA00023157"/>
    </source>
</evidence>
<keyword evidence="2 5" id="KW-0732">Signal</keyword>
<protein>
    <recommendedName>
        <fullName evidence="4">Non-specific lipid-transfer protein</fullName>
    </recommendedName>
</protein>